<feature type="region of interest" description="Disordered" evidence="8">
    <location>
        <begin position="1"/>
        <end position="31"/>
    </location>
</feature>
<keyword evidence="9" id="KW-1133">Transmembrane helix</keyword>
<dbReference type="PANTHER" id="PTHR14155:SF592">
    <property type="entry name" value="RING-H2 FINGER PROTEIN ATL57"/>
    <property type="match status" value="1"/>
</dbReference>
<feature type="domain" description="RING-type" evidence="10">
    <location>
        <begin position="117"/>
        <end position="166"/>
    </location>
</feature>
<reference evidence="11" key="2">
    <citation type="submission" date="2018-10" db="UniProtKB">
        <authorList>
            <consortium name="EnsemblPlants"/>
        </authorList>
    </citation>
    <scope>IDENTIFICATION</scope>
</reference>
<feature type="transmembrane region" description="Helical" evidence="9">
    <location>
        <begin position="38"/>
        <end position="59"/>
    </location>
</feature>
<dbReference type="PROSITE" id="PS50089">
    <property type="entry name" value="ZF_RING_2"/>
    <property type="match status" value="1"/>
</dbReference>
<dbReference type="STRING" id="4565.A0A3B6QPH3"/>
<dbReference type="InterPro" id="IPR013083">
    <property type="entry name" value="Znf_RING/FYVE/PHD"/>
</dbReference>
<evidence type="ECO:0000256" key="2">
    <source>
        <dbReference type="ARBA" id="ARBA00012483"/>
    </source>
</evidence>
<keyword evidence="9" id="KW-0472">Membrane</keyword>
<evidence type="ECO:0000313" key="11">
    <source>
        <dbReference type="EnsemblPlants" id="TraesCS6D02G389000.1.cds1"/>
    </source>
</evidence>
<dbReference type="GO" id="GO:0008270">
    <property type="term" value="F:zinc ion binding"/>
    <property type="evidence" value="ECO:0007669"/>
    <property type="project" value="UniProtKB-KW"/>
</dbReference>
<dbReference type="GO" id="GO:0061630">
    <property type="term" value="F:ubiquitin protein ligase activity"/>
    <property type="evidence" value="ECO:0007669"/>
    <property type="project" value="UniProtKB-EC"/>
</dbReference>
<evidence type="ECO:0000256" key="5">
    <source>
        <dbReference type="ARBA" id="ARBA00022833"/>
    </source>
</evidence>
<dbReference type="Gramene" id="TraesCAD_scaffold_017578_01G000200.1">
    <property type="protein sequence ID" value="TraesCAD_scaffold_017578_01G000200.1"/>
    <property type="gene ID" value="TraesCAD_scaffold_017578_01G000200"/>
</dbReference>
<feature type="region of interest" description="Disordered" evidence="8">
    <location>
        <begin position="173"/>
        <end position="199"/>
    </location>
</feature>
<dbReference type="Gene3D" id="3.30.40.10">
    <property type="entry name" value="Zinc/RING finger domain, C3HC4 (zinc finger)"/>
    <property type="match status" value="1"/>
</dbReference>
<dbReference type="OMA" id="PWSHSHA"/>
<evidence type="ECO:0000259" key="10">
    <source>
        <dbReference type="PROSITE" id="PS50089"/>
    </source>
</evidence>
<dbReference type="Pfam" id="PF13639">
    <property type="entry name" value="zf-RING_2"/>
    <property type="match status" value="1"/>
</dbReference>
<evidence type="ECO:0000256" key="8">
    <source>
        <dbReference type="SAM" id="MobiDB-lite"/>
    </source>
</evidence>
<dbReference type="PANTHER" id="PTHR14155">
    <property type="entry name" value="RING FINGER DOMAIN-CONTAINING"/>
    <property type="match status" value="1"/>
</dbReference>
<dbReference type="Gramene" id="TraesCS6D03G0893200.1">
    <property type="protein sequence ID" value="TraesCS6D03G0893200.1.CDS1"/>
    <property type="gene ID" value="TraesCS6D03G0893200"/>
</dbReference>
<sequence length="199" mass="20590">MLVPISRTNPWSHSHAHAQGPAADAGAARRESGGGGAFAPPSFLALLYLLAGLLAVYILHAAARRLYACCVPSASPPRQPPPPPARPPCRRVDPAEVAVSLPVRAHDGGAGGDDDVCAVCLTELQLQESVKAIPACGHVFHPPCIDRWLQSLAASGAGHASCPLCRRCAADPVDDDGPLKPPQQQQQHDEEAPAPAAAA</sequence>
<proteinExistence type="inferred from homology"/>
<keyword evidence="5" id="KW-0862">Zinc</keyword>
<accession>A0A3B6QPH3</accession>
<dbReference type="EnsemblPlants" id="TraesCS6D02G389000.1">
    <property type="protein sequence ID" value="TraesCS6D02G389000.1.cds1"/>
    <property type="gene ID" value="TraesCS6D02G389000"/>
</dbReference>
<evidence type="ECO:0000256" key="6">
    <source>
        <dbReference type="ARBA" id="ARBA00024209"/>
    </source>
</evidence>
<keyword evidence="4 7" id="KW-0863">Zinc-finger</keyword>
<dbReference type="Gramene" id="TraesLAC6D03G03747460.1">
    <property type="protein sequence ID" value="TraesLAC6D03G03747460.1.CDS1"/>
    <property type="gene ID" value="TraesLAC6D03G03747460"/>
</dbReference>
<name>A0A3B6QPH3_WHEAT</name>
<dbReference type="InterPro" id="IPR053238">
    <property type="entry name" value="RING-H2_zinc_finger"/>
</dbReference>
<dbReference type="InterPro" id="IPR001841">
    <property type="entry name" value="Znf_RING"/>
</dbReference>
<evidence type="ECO:0000256" key="1">
    <source>
        <dbReference type="ARBA" id="ARBA00000900"/>
    </source>
</evidence>
<dbReference type="UniPathway" id="UPA00143"/>
<protein>
    <recommendedName>
        <fullName evidence="2">RING-type E3 ubiquitin transferase</fullName>
        <ecNumber evidence="2">2.3.2.27</ecNumber>
    </recommendedName>
</protein>
<reference evidence="11" key="1">
    <citation type="submission" date="2018-08" db="EMBL/GenBank/DDBJ databases">
        <authorList>
            <person name="Rossello M."/>
        </authorList>
    </citation>
    <scope>NUCLEOTIDE SEQUENCE [LARGE SCALE GENOMIC DNA]</scope>
    <source>
        <strain evidence="11">cv. Chinese Spring</strain>
    </source>
</reference>
<evidence type="ECO:0000256" key="9">
    <source>
        <dbReference type="SAM" id="Phobius"/>
    </source>
</evidence>
<comment type="catalytic activity">
    <reaction evidence="1">
        <text>S-ubiquitinyl-[E2 ubiquitin-conjugating enzyme]-L-cysteine + [acceptor protein]-L-lysine = [E2 ubiquitin-conjugating enzyme]-L-cysteine + N(6)-ubiquitinyl-[acceptor protein]-L-lysine.</text>
        <dbReference type="EC" id="2.3.2.27"/>
    </reaction>
</comment>
<dbReference type="EC" id="2.3.2.27" evidence="2"/>
<evidence type="ECO:0000313" key="12">
    <source>
        <dbReference type="Proteomes" id="UP000019116"/>
    </source>
</evidence>
<keyword evidence="9" id="KW-0812">Transmembrane</keyword>
<dbReference type="SMART" id="SM00184">
    <property type="entry name" value="RING"/>
    <property type="match status" value="1"/>
</dbReference>
<dbReference type="Gramene" id="TraesSYM6D03G03744350.1">
    <property type="protein sequence ID" value="TraesSYM6D03G03744350.1.CDS1"/>
    <property type="gene ID" value="TraesSYM6D03G03744350"/>
</dbReference>
<dbReference type="SUPFAM" id="SSF57850">
    <property type="entry name" value="RING/U-box"/>
    <property type="match status" value="1"/>
</dbReference>
<organism evidence="11">
    <name type="scientific">Triticum aestivum</name>
    <name type="common">Wheat</name>
    <dbReference type="NCBI Taxonomy" id="4565"/>
    <lineage>
        <taxon>Eukaryota</taxon>
        <taxon>Viridiplantae</taxon>
        <taxon>Streptophyta</taxon>
        <taxon>Embryophyta</taxon>
        <taxon>Tracheophyta</taxon>
        <taxon>Spermatophyta</taxon>
        <taxon>Magnoliopsida</taxon>
        <taxon>Liliopsida</taxon>
        <taxon>Poales</taxon>
        <taxon>Poaceae</taxon>
        <taxon>BOP clade</taxon>
        <taxon>Pooideae</taxon>
        <taxon>Triticodae</taxon>
        <taxon>Triticeae</taxon>
        <taxon>Triticinae</taxon>
        <taxon>Triticum</taxon>
    </lineage>
</organism>
<dbReference type="AlphaFoldDB" id="A0A3B6QPH3"/>
<feature type="compositionally biased region" description="Polar residues" evidence="8">
    <location>
        <begin position="1"/>
        <end position="12"/>
    </location>
</feature>
<comment type="similarity">
    <text evidence="6">Belongs to the RING-type zinc finger family. ATL subfamily.</text>
</comment>
<evidence type="ECO:0000256" key="4">
    <source>
        <dbReference type="ARBA" id="ARBA00022771"/>
    </source>
</evidence>
<keyword evidence="12" id="KW-1185">Reference proteome</keyword>
<dbReference type="Gramene" id="TraesJUL6D03G03829790.1">
    <property type="protein sequence ID" value="TraesJUL6D03G03829790.1.CDS1"/>
    <property type="gene ID" value="TraesJUL6D03G03829790"/>
</dbReference>
<dbReference type="Gramene" id="TraesROB_scaffold_076886_01G000200.1">
    <property type="protein sequence ID" value="TraesROB_scaffold_076886_01G000200.1"/>
    <property type="gene ID" value="TraesROB_scaffold_076886_01G000200"/>
</dbReference>
<dbReference type="Proteomes" id="UP000019116">
    <property type="component" value="Chromosome 6D"/>
</dbReference>
<dbReference type="SMR" id="A0A3B6QPH3"/>
<evidence type="ECO:0000256" key="3">
    <source>
        <dbReference type="ARBA" id="ARBA00022723"/>
    </source>
</evidence>
<dbReference type="Gramene" id="TraesNOR6D03G03837470.1">
    <property type="protein sequence ID" value="TraesNOR6D03G03837470.1.CDS1"/>
    <property type="gene ID" value="TraesNOR6D03G03837470"/>
</dbReference>
<keyword evidence="3" id="KW-0479">Metal-binding</keyword>
<dbReference type="Gramene" id="TraesCS6D02G389000.1">
    <property type="protein sequence ID" value="TraesCS6D02G389000.1.cds1"/>
    <property type="gene ID" value="TraesCS6D02G389000"/>
</dbReference>
<dbReference type="GO" id="GO:0016567">
    <property type="term" value="P:protein ubiquitination"/>
    <property type="evidence" value="ECO:0000318"/>
    <property type="project" value="GO_Central"/>
</dbReference>
<dbReference type="Gramene" id="TraesCLE_scaffold_045028_01G000200.1">
    <property type="protein sequence ID" value="TraesCLE_scaffold_045028_01G000200.1"/>
    <property type="gene ID" value="TraesCLE_scaffold_045028_01G000200"/>
</dbReference>
<feature type="compositionally biased region" description="Low complexity" evidence="8">
    <location>
        <begin position="17"/>
        <end position="26"/>
    </location>
</feature>
<evidence type="ECO:0000256" key="7">
    <source>
        <dbReference type="PROSITE-ProRule" id="PRU00175"/>
    </source>
</evidence>